<comment type="caution">
    <text evidence="2">The sequence shown here is derived from an EMBL/GenBank/DDBJ whole genome shotgun (WGS) entry which is preliminary data.</text>
</comment>
<dbReference type="Proteomes" id="UP001141806">
    <property type="component" value="Unassembled WGS sequence"/>
</dbReference>
<gene>
    <name evidence="2" type="ORF">NE237_008242</name>
</gene>
<sequence length="202" mass="22459">METGVKSRSCSLINKPTKGVRHPDESVWTLRALSSLSSPRKVTIGVDKIEYEIVDTQALIHSHHLEGGRRSAAAASSIFQKISILISLPSSPPASSASIGGAADPIHSKGEQSSRQAKQGKRYGLNRKQCPSERLLEVADLFFLYSLPWETHLPHHLLSRIHRDECCVWDLRPPKVYCIERPSLESEQRNEAAPQGNHIDIQ</sequence>
<name>A0A9Q0GPU4_9MAGN</name>
<dbReference type="EMBL" id="JAMYWD010000057">
    <property type="protein sequence ID" value="KAJ4949902.1"/>
    <property type="molecule type" value="Genomic_DNA"/>
</dbReference>
<feature type="region of interest" description="Disordered" evidence="1">
    <location>
        <begin position="96"/>
        <end position="124"/>
    </location>
</feature>
<evidence type="ECO:0000256" key="1">
    <source>
        <dbReference type="SAM" id="MobiDB-lite"/>
    </source>
</evidence>
<protein>
    <submittedName>
        <fullName evidence="2">Uncharacterized protein</fullName>
    </submittedName>
</protein>
<reference evidence="2" key="1">
    <citation type="journal article" date="2023" name="Plant J.">
        <title>The genome of the king protea, Protea cynaroides.</title>
        <authorList>
            <person name="Chang J."/>
            <person name="Duong T.A."/>
            <person name="Schoeman C."/>
            <person name="Ma X."/>
            <person name="Roodt D."/>
            <person name="Barker N."/>
            <person name="Li Z."/>
            <person name="Van de Peer Y."/>
            <person name="Mizrachi E."/>
        </authorList>
    </citation>
    <scope>NUCLEOTIDE SEQUENCE</scope>
    <source>
        <tissue evidence="2">Young leaves</tissue>
    </source>
</reference>
<organism evidence="2 3">
    <name type="scientific">Protea cynaroides</name>
    <dbReference type="NCBI Taxonomy" id="273540"/>
    <lineage>
        <taxon>Eukaryota</taxon>
        <taxon>Viridiplantae</taxon>
        <taxon>Streptophyta</taxon>
        <taxon>Embryophyta</taxon>
        <taxon>Tracheophyta</taxon>
        <taxon>Spermatophyta</taxon>
        <taxon>Magnoliopsida</taxon>
        <taxon>Proteales</taxon>
        <taxon>Proteaceae</taxon>
        <taxon>Protea</taxon>
    </lineage>
</organism>
<accession>A0A9Q0GPU4</accession>
<keyword evidence="3" id="KW-1185">Reference proteome</keyword>
<evidence type="ECO:0000313" key="2">
    <source>
        <dbReference type="EMBL" id="KAJ4949902.1"/>
    </source>
</evidence>
<evidence type="ECO:0000313" key="3">
    <source>
        <dbReference type="Proteomes" id="UP001141806"/>
    </source>
</evidence>
<proteinExistence type="predicted"/>
<dbReference type="AlphaFoldDB" id="A0A9Q0GPU4"/>